<keyword evidence="3" id="KW-1185">Reference proteome</keyword>
<feature type="compositionally biased region" description="Polar residues" evidence="1">
    <location>
        <begin position="204"/>
        <end position="221"/>
    </location>
</feature>
<reference evidence="2 3" key="1">
    <citation type="submission" date="2022-10" db="EMBL/GenBank/DDBJ databases">
        <title>paucibacter sp. hw8 Genome sequencing.</title>
        <authorList>
            <person name="Park S."/>
        </authorList>
    </citation>
    <scope>NUCLEOTIDE SEQUENCE [LARGE SCALE GENOMIC DNA]</scope>
    <source>
        <strain evidence="3">hw8</strain>
    </source>
</reference>
<dbReference type="PROSITE" id="PS51257">
    <property type="entry name" value="PROKAR_LIPOPROTEIN"/>
    <property type="match status" value="1"/>
</dbReference>
<evidence type="ECO:0000256" key="1">
    <source>
        <dbReference type="SAM" id="MobiDB-lite"/>
    </source>
</evidence>
<sequence>MLARIMAFGVWGLLACSGGYWLIQLLAKPLPTPVQAVAVGEQGGPVADLTRLLGAPEAAAVDVAPAIDSRFKLLGVVAPKNEQQSRAGEGVALIAVDGVARTVRIGAVLDGDIRLIAVDKHSAKLGAAGVVSIQLQMAAPVSAATGALPPAQASLTNLGGAPLPVGAVAGAPIPGAPGTVAQMVGTLPPTRVPVPGRFPKMPGQPQQAQTADPSGLVSPSNGDPLVPPLDATGNPIR</sequence>
<dbReference type="EMBL" id="JAQQXS010000007">
    <property type="protein sequence ID" value="MDC8785464.1"/>
    <property type="molecule type" value="Genomic_DNA"/>
</dbReference>
<protein>
    <recommendedName>
        <fullName evidence="4">General secretion pathway protein C</fullName>
    </recommendedName>
</protein>
<evidence type="ECO:0000313" key="2">
    <source>
        <dbReference type="EMBL" id="MDC8785464.1"/>
    </source>
</evidence>
<proteinExistence type="predicted"/>
<name>A0ABT5KRF0_9BURK</name>
<gene>
    <name evidence="2" type="ORF">PRZ01_09700</name>
</gene>
<comment type="caution">
    <text evidence="2">The sequence shown here is derived from an EMBL/GenBank/DDBJ whole genome shotgun (WGS) entry which is preliminary data.</text>
</comment>
<evidence type="ECO:0000313" key="3">
    <source>
        <dbReference type="Proteomes" id="UP001219862"/>
    </source>
</evidence>
<evidence type="ECO:0008006" key="4">
    <source>
        <dbReference type="Google" id="ProtNLM"/>
    </source>
</evidence>
<dbReference type="Proteomes" id="UP001219862">
    <property type="component" value="Unassembled WGS sequence"/>
</dbReference>
<accession>A0ABT5KRF0</accession>
<feature type="region of interest" description="Disordered" evidence="1">
    <location>
        <begin position="194"/>
        <end position="237"/>
    </location>
</feature>
<organism evidence="2 3">
    <name type="scientific">Roseateles koreensis</name>
    <dbReference type="NCBI Taxonomy" id="2987526"/>
    <lineage>
        <taxon>Bacteria</taxon>
        <taxon>Pseudomonadati</taxon>
        <taxon>Pseudomonadota</taxon>
        <taxon>Betaproteobacteria</taxon>
        <taxon>Burkholderiales</taxon>
        <taxon>Sphaerotilaceae</taxon>
        <taxon>Roseateles</taxon>
    </lineage>
</organism>
<dbReference type="RefSeq" id="WP_273596577.1">
    <property type="nucleotide sequence ID" value="NZ_JAQQXS010000007.1"/>
</dbReference>